<dbReference type="PANTHER" id="PTHR43798:SF31">
    <property type="entry name" value="AB HYDROLASE SUPERFAMILY PROTEIN YCLE"/>
    <property type="match status" value="1"/>
</dbReference>
<gene>
    <name evidence="3" type="ORF">GCM10022239_22800</name>
</gene>
<keyword evidence="4" id="KW-1185">Reference proteome</keyword>
<dbReference type="PANTHER" id="PTHR43798">
    <property type="entry name" value="MONOACYLGLYCEROL LIPASE"/>
    <property type="match status" value="1"/>
</dbReference>
<dbReference type="EMBL" id="BAABAE010000003">
    <property type="protein sequence ID" value="GAA3746684.1"/>
    <property type="molecule type" value="Genomic_DNA"/>
</dbReference>
<dbReference type="Proteomes" id="UP001501004">
    <property type="component" value="Unassembled WGS sequence"/>
</dbReference>
<reference evidence="4" key="1">
    <citation type="journal article" date="2019" name="Int. J. Syst. Evol. Microbiol.">
        <title>The Global Catalogue of Microorganisms (GCM) 10K type strain sequencing project: providing services to taxonomists for standard genome sequencing and annotation.</title>
        <authorList>
            <consortium name="The Broad Institute Genomics Platform"/>
            <consortium name="The Broad Institute Genome Sequencing Center for Infectious Disease"/>
            <person name="Wu L."/>
            <person name="Ma J."/>
        </authorList>
    </citation>
    <scope>NUCLEOTIDE SEQUENCE [LARGE SCALE GENOMIC DNA]</scope>
    <source>
        <strain evidence="4">JCM 16949</strain>
    </source>
</reference>
<proteinExistence type="predicted"/>
<dbReference type="Gene3D" id="3.40.50.1820">
    <property type="entry name" value="alpha/beta hydrolase"/>
    <property type="match status" value="1"/>
</dbReference>
<organism evidence="3 4">
    <name type="scientific">Leifsonella bigeumensis</name>
    <dbReference type="NCBI Taxonomy" id="433643"/>
    <lineage>
        <taxon>Bacteria</taxon>
        <taxon>Bacillati</taxon>
        <taxon>Actinomycetota</taxon>
        <taxon>Actinomycetes</taxon>
        <taxon>Micrococcales</taxon>
        <taxon>Microbacteriaceae</taxon>
        <taxon>Leifsonella</taxon>
    </lineage>
</organism>
<dbReference type="Pfam" id="PF12697">
    <property type="entry name" value="Abhydrolase_6"/>
    <property type="match status" value="1"/>
</dbReference>
<name>A0ABP7FSN8_9MICO</name>
<dbReference type="InterPro" id="IPR029058">
    <property type="entry name" value="AB_hydrolase_fold"/>
</dbReference>
<comment type="caution">
    <text evidence="3">The sequence shown here is derived from an EMBL/GenBank/DDBJ whole genome shotgun (WGS) entry which is preliminary data.</text>
</comment>
<accession>A0ABP7FSN8</accession>
<feature type="domain" description="AB hydrolase-1" evidence="2">
    <location>
        <begin position="54"/>
        <end position="288"/>
    </location>
</feature>
<dbReference type="InterPro" id="IPR000073">
    <property type="entry name" value="AB_hydrolase_1"/>
</dbReference>
<evidence type="ECO:0000313" key="4">
    <source>
        <dbReference type="Proteomes" id="UP001501004"/>
    </source>
</evidence>
<sequence>MPIYDALSPEAALDAAIPDLDWTVLPDGVVRSGLEAPSGTLATVSLGDPTHPRVLLVPGVTGSKEDFNLMLPLLAAGGCFVQSYDQAGQYESADAGPQHRHPPQRHYDYDLFVDDLIAVLESAGPAAPSHVLGYSFAGTVAQLAMVRRPELFASLTLLSCPPEPGQGFRGVKRIGWISGFATGGVGAALMTWGIRRNLVPVPPGRLRFVHDRLKVTDRGSVRDIIRMMKRAPDLREEIRAIDIPKLIAVGEHDLWPLRLHHDFARRIGAEVAVYPSGHSPCETSPHQLSRDLLELYSHAVDPGR</sequence>
<keyword evidence="1 3" id="KW-0378">Hydrolase</keyword>
<dbReference type="SUPFAM" id="SSF53474">
    <property type="entry name" value="alpha/beta-Hydrolases"/>
    <property type="match status" value="1"/>
</dbReference>
<evidence type="ECO:0000259" key="2">
    <source>
        <dbReference type="Pfam" id="PF12697"/>
    </source>
</evidence>
<dbReference type="GO" id="GO:0016787">
    <property type="term" value="F:hydrolase activity"/>
    <property type="evidence" value="ECO:0007669"/>
    <property type="project" value="UniProtKB-KW"/>
</dbReference>
<dbReference type="RefSeq" id="WP_344756747.1">
    <property type="nucleotide sequence ID" value="NZ_BAABAE010000003.1"/>
</dbReference>
<evidence type="ECO:0000313" key="3">
    <source>
        <dbReference type="EMBL" id="GAA3746684.1"/>
    </source>
</evidence>
<protein>
    <submittedName>
        <fullName evidence="3">Alpha/beta hydrolase</fullName>
    </submittedName>
</protein>
<dbReference type="InterPro" id="IPR050266">
    <property type="entry name" value="AB_hydrolase_sf"/>
</dbReference>
<evidence type="ECO:0000256" key="1">
    <source>
        <dbReference type="ARBA" id="ARBA00022801"/>
    </source>
</evidence>